<organism evidence="1 2">
    <name type="scientific">Chaenocephalus aceratus</name>
    <name type="common">Blackfin icefish</name>
    <name type="synonym">Chaenichthys aceratus</name>
    <dbReference type="NCBI Taxonomy" id="36190"/>
    <lineage>
        <taxon>Eukaryota</taxon>
        <taxon>Metazoa</taxon>
        <taxon>Chordata</taxon>
        <taxon>Craniata</taxon>
        <taxon>Vertebrata</taxon>
        <taxon>Euteleostomi</taxon>
        <taxon>Actinopterygii</taxon>
        <taxon>Neopterygii</taxon>
        <taxon>Teleostei</taxon>
        <taxon>Neoteleostei</taxon>
        <taxon>Acanthomorphata</taxon>
        <taxon>Eupercaria</taxon>
        <taxon>Perciformes</taxon>
        <taxon>Notothenioidei</taxon>
        <taxon>Channichthyidae</taxon>
        <taxon>Chaenocephalus</taxon>
    </lineage>
</organism>
<dbReference type="Proteomes" id="UP001057452">
    <property type="component" value="Chromosome 12"/>
</dbReference>
<accession>A0ACB9WRQ4</accession>
<evidence type="ECO:0000313" key="2">
    <source>
        <dbReference type="Proteomes" id="UP001057452"/>
    </source>
</evidence>
<dbReference type="EMBL" id="CM043796">
    <property type="protein sequence ID" value="KAI4816247.1"/>
    <property type="molecule type" value="Genomic_DNA"/>
</dbReference>
<gene>
    <name evidence="1" type="ORF">KUCAC02_008580</name>
</gene>
<name>A0ACB9WRQ4_CHAAC</name>
<proteinExistence type="predicted"/>
<protein>
    <submittedName>
        <fullName evidence="1">Uncharacterized protein</fullName>
    </submittedName>
</protein>
<comment type="caution">
    <text evidence="1">The sequence shown here is derived from an EMBL/GenBank/DDBJ whole genome shotgun (WGS) entry which is preliminary data.</text>
</comment>
<reference evidence="1" key="1">
    <citation type="submission" date="2022-05" db="EMBL/GenBank/DDBJ databases">
        <title>Chromosome-level genome of Chaenocephalus aceratus.</title>
        <authorList>
            <person name="Park H."/>
        </authorList>
    </citation>
    <scope>NUCLEOTIDE SEQUENCE</scope>
    <source>
        <strain evidence="1">KU_202001</strain>
    </source>
</reference>
<keyword evidence="2" id="KW-1185">Reference proteome</keyword>
<sequence>MQRNAGIFLSSEYIILGNPTRSDASTKAIELSAYLKTVQQDGQTEVGFVMGNSRPPGRTYHPTIGTVRGCPSC</sequence>
<evidence type="ECO:0000313" key="1">
    <source>
        <dbReference type="EMBL" id="KAI4816247.1"/>
    </source>
</evidence>